<dbReference type="InterPro" id="IPR011240">
    <property type="entry name" value="Pesterase_YunD"/>
</dbReference>
<dbReference type="Pfam" id="PF02872">
    <property type="entry name" value="5_nucleotid_C"/>
    <property type="match status" value="1"/>
</dbReference>
<keyword evidence="1" id="KW-0732">Signal</keyword>
<comment type="caution">
    <text evidence="5">The sequence shown here is derived from an EMBL/GenBank/DDBJ whole genome shotgun (WGS) entry which is preliminary data.</text>
</comment>
<dbReference type="STRING" id="1423804.FD14_GL001939"/>
<evidence type="ECO:0000256" key="1">
    <source>
        <dbReference type="ARBA" id="ARBA00022729"/>
    </source>
</evidence>
<protein>
    <submittedName>
        <fullName evidence="5">Metallophosphoesterase</fullName>
    </submittedName>
</protein>
<keyword evidence="2" id="KW-0547">Nucleotide-binding</keyword>
<evidence type="ECO:0000256" key="2">
    <source>
        <dbReference type="RuleBase" id="RU362119"/>
    </source>
</evidence>
<dbReference type="InterPro" id="IPR036907">
    <property type="entry name" value="5'-Nucleotdase_C_sf"/>
</dbReference>
<keyword evidence="6" id="KW-1185">Reference proteome</keyword>
<dbReference type="InterPro" id="IPR004843">
    <property type="entry name" value="Calcineurin-like_PHP"/>
</dbReference>
<feature type="domain" description="Calcineurin-like phosphoesterase" evidence="3">
    <location>
        <begin position="6"/>
        <end position="206"/>
    </location>
</feature>
<dbReference type="RefSeq" id="WP_057152230.1">
    <property type="nucleotide sequence ID" value="NZ_AYZM01000149.1"/>
</dbReference>
<dbReference type="OrthoDB" id="9793179at2"/>
<feature type="domain" description="5'-Nucleotidase C-terminal" evidence="4">
    <location>
        <begin position="301"/>
        <end position="422"/>
    </location>
</feature>
<dbReference type="GO" id="GO:0046872">
    <property type="term" value="F:metal ion binding"/>
    <property type="evidence" value="ECO:0007669"/>
    <property type="project" value="InterPro"/>
</dbReference>
<dbReference type="CDD" id="cd00845">
    <property type="entry name" value="MPP_UshA_N_like"/>
    <property type="match status" value="1"/>
</dbReference>
<dbReference type="Gene3D" id="3.90.780.10">
    <property type="entry name" value="5'-Nucleotidase, C-terminal domain"/>
    <property type="match status" value="1"/>
</dbReference>
<dbReference type="EMBL" id="AYZM01000149">
    <property type="protein sequence ID" value="KRN18404.1"/>
    <property type="molecule type" value="Genomic_DNA"/>
</dbReference>
<dbReference type="SUPFAM" id="SSF56300">
    <property type="entry name" value="Metallo-dependent phosphatases"/>
    <property type="match status" value="1"/>
</dbReference>
<proteinExistence type="inferred from homology"/>
<evidence type="ECO:0000313" key="6">
    <source>
        <dbReference type="Proteomes" id="UP000051442"/>
    </source>
</evidence>
<dbReference type="GO" id="GO:0008768">
    <property type="term" value="F:UDP-sugar diphosphatase activity"/>
    <property type="evidence" value="ECO:0007669"/>
    <property type="project" value="TreeGrafter"/>
</dbReference>
<evidence type="ECO:0000259" key="4">
    <source>
        <dbReference type="Pfam" id="PF02872"/>
    </source>
</evidence>
<dbReference type="AlphaFoldDB" id="A0A0R2F288"/>
<accession>A0A0R2F288</accession>
<dbReference type="InterPro" id="IPR008334">
    <property type="entry name" value="5'-Nucleotdase_C"/>
</dbReference>
<dbReference type="InterPro" id="IPR006179">
    <property type="entry name" value="5_nucleotidase/apyrase"/>
</dbReference>
<dbReference type="GO" id="GO:0008253">
    <property type="term" value="F:5'-nucleotidase activity"/>
    <property type="evidence" value="ECO:0007669"/>
    <property type="project" value="TreeGrafter"/>
</dbReference>
<gene>
    <name evidence="5" type="ORF">FD14_GL001939</name>
</gene>
<dbReference type="InterPro" id="IPR006146">
    <property type="entry name" value="5'-Nucleotdase_CS"/>
</dbReference>
<dbReference type="SUPFAM" id="SSF55816">
    <property type="entry name" value="5'-nucleotidase (syn. UDP-sugar hydrolase), C-terminal domain"/>
    <property type="match status" value="1"/>
</dbReference>
<dbReference type="PANTHER" id="PTHR11575:SF23">
    <property type="entry name" value="5-NUCLEOTIDASE FAMILY PROTEIN"/>
    <property type="match status" value="1"/>
</dbReference>
<evidence type="ECO:0000259" key="3">
    <source>
        <dbReference type="Pfam" id="PF00149"/>
    </source>
</evidence>
<dbReference type="Proteomes" id="UP000051442">
    <property type="component" value="Unassembled WGS sequence"/>
</dbReference>
<dbReference type="PIRSF" id="PIRSF036361">
    <property type="entry name" value="YunD"/>
    <property type="match status" value="1"/>
</dbReference>
<reference evidence="5 6" key="1">
    <citation type="journal article" date="2015" name="Genome Announc.">
        <title>Expanding the biotechnology potential of lactobacilli through comparative genomics of 213 strains and associated genera.</title>
        <authorList>
            <person name="Sun Z."/>
            <person name="Harris H.M."/>
            <person name="McCann A."/>
            <person name="Guo C."/>
            <person name="Argimon S."/>
            <person name="Zhang W."/>
            <person name="Yang X."/>
            <person name="Jeffery I.B."/>
            <person name="Cooney J.C."/>
            <person name="Kagawa T.F."/>
            <person name="Liu W."/>
            <person name="Song Y."/>
            <person name="Salvetti E."/>
            <person name="Wrobel A."/>
            <person name="Rasinkangas P."/>
            <person name="Parkhill J."/>
            <person name="Rea M.C."/>
            <person name="O'Sullivan O."/>
            <person name="Ritari J."/>
            <person name="Douillard F.P."/>
            <person name="Paul Ross R."/>
            <person name="Yang R."/>
            <person name="Briner A.E."/>
            <person name="Felis G.E."/>
            <person name="de Vos W.M."/>
            <person name="Barrangou R."/>
            <person name="Klaenhammer T.R."/>
            <person name="Caufield P.W."/>
            <person name="Cui Y."/>
            <person name="Zhang H."/>
            <person name="O'Toole P.W."/>
        </authorList>
    </citation>
    <scope>NUCLEOTIDE SEQUENCE [LARGE SCALE GENOMIC DNA]</scope>
    <source>
        <strain evidence="5 6">DSM 23365</strain>
    </source>
</reference>
<dbReference type="PROSITE" id="PS00785">
    <property type="entry name" value="5_NUCLEOTIDASE_1"/>
    <property type="match status" value="1"/>
</dbReference>
<dbReference type="PRINTS" id="PR01607">
    <property type="entry name" value="APYRASEFAMLY"/>
</dbReference>
<dbReference type="Pfam" id="PF00149">
    <property type="entry name" value="Metallophos"/>
    <property type="match status" value="1"/>
</dbReference>
<sequence length="476" mass="53330">MTEKITILHTNDIHSHFENWPKIRRYLLEERARYQAAGHTVYTFDIGDAMDRVHPLSEATNGQKNVQLMNQIHYDGVTIGNNEGLGNSKRQLNRLYTKANFDVILGNLLNSPKKSQPKWAMPAKLMTTAAGTRVLVLGLTAPYTLTYPLLGWQPISVNLMLPRLLKQYAGQYDVVVLLSHLGLDVDRQIGKRYPEVDVVIGAHTHHLLVHGELVNQTLLAAAGKYGYYVGTIQLELEDHHIVTKQASVVETANLQAATSDRTEIEGYQKLGERLLSKKRVAQLPVAMEKNWEGHSRLASEGLAAMEAYAGTDAAIVNGGLFMCDLPAGIVTQNELHQLLPHAMHVMRVTLSGDNLWRLIMEMEKTRPFLNRFPIKGMGFRGKYFGALTYSGITYNEHEGTVLFRGEPLSPMKAYTIAVPDHYLFIPFFPTISIVGQNEILYGKLLRTVYGDYLAKQYPIKKEATSQHGQKGTTDAH</sequence>
<keyword evidence="2" id="KW-0378">Hydrolase</keyword>
<dbReference type="PATRIC" id="fig|1423804.4.peg.2104"/>
<dbReference type="PANTHER" id="PTHR11575">
    <property type="entry name" value="5'-NUCLEOTIDASE-RELATED"/>
    <property type="match status" value="1"/>
</dbReference>
<organism evidence="5 6">
    <name type="scientific">Secundilactobacillus similis DSM 23365 = JCM 2765</name>
    <dbReference type="NCBI Taxonomy" id="1423804"/>
    <lineage>
        <taxon>Bacteria</taxon>
        <taxon>Bacillati</taxon>
        <taxon>Bacillota</taxon>
        <taxon>Bacilli</taxon>
        <taxon>Lactobacillales</taxon>
        <taxon>Lactobacillaceae</taxon>
        <taxon>Secundilactobacillus</taxon>
    </lineage>
</organism>
<dbReference type="GO" id="GO:0009166">
    <property type="term" value="P:nucleotide catabolic process"/>
    <property type="evidence" value="ECO:0007669"/>
    <property type="project" value="InterPro"/>
</dbReference>
<comment type="similarity">
    <text evidence="2">Belongs to the 5'-nucleotidase family.</text>
</comment>
<dbReference type="InterPro" id="IPR029052">
    <property type="entry name" value="Metallo-depent_PP-like"/>
</dbReference>
<dbReference type="Gene3D" id="3.60.21.10">
    <property type="match status" value="1"/>
</dbReference>
<evidence type="ECO:0000313" key="5">
    <source>
        <dbReference type="EMBL" id="KRN18404.1"/>
    </source>
</evidence>
<dbReference type="GO" id="GO:0000166">
    <property type="term" value="F:nucleotide binding"/>
    <property type="evidence" value="ECO:0007669"/>
    <property type="project" value="UniProtKB-KW"/>
</dbReference>
<dbReference type="GO" id="GO:0030288">
    <property type="term" value="C:outer membrane-bounded periplasmic space"/>
    <property type="evidence" value="ECO:0007669"/>
    <property type="project" value="TreeGrafter"/>
</dbReference>
<name>A0A0R2F288_9LACO</name>